<proteinExistence type="predicted"/>
<accession>A3ZXR0</accession>
<dbReference type="HOGENOM" id="CLU_1640523_0_0_0"/>
<protein>
    <submittedName>
        <fullName evidence="3">Uncharacterized protein</fullName>
    </submittedName>
</protein>
<dbReference type="Proteomes" id="UP000004358">
    <property type="component" value="Unassembled WGS sequence"/>
</dbReference>
<evidence type="ECO:0000256" key="2">
    <source>
        <dbReference type="SAM" id="Phobius"/>
    </source>
</evidence>
<organism evidence="3 4">
    <name type="scientific">Blastopirellula marina DSM 3645</name>
    <dbReference type="NCBI Taxonomy" id="314230"/>
    <lineage>
        <taxon>Bacteria</taxon>
        <taxon>Pseudomonadati</taxon>
        <taxon>Planctomycetota</taxon>
        <taxon>Planctomycetia</taxon>
        <taxon>Pirellulales</taxon>
        <taxon>Pirellulaceae</taxon>
        <taxon>Blastopirellula</taxon>
    </lineage>
</organism>
<reference evidence="3 4" key="1">
    <citation type="submission" date="2006-02" db="EMBL/GenBank/DDBJ databases">
        <authorList>
            <person name="Amann R."/>
            <person name="Ferriera S."/>
            <person name="Johnson J."/>
            <person name="Kravitz S."/>
            <person name="Halpern A."/>
            <person name="Remington K."/>
            <person name="Beeson K."/>
            <person name="Tran B."/>
            <person name="Rogers Y.-H."/>
            <person name="Friedman R."/>
            <person name="Venter J.C."/>
        </authorList>
    </citation>
    <scope>NUCLEOTIDE SEQUENCE [LARGE SCALE GENOMIC DNA]</scope>
    <source>
        <strain evidence="3 4">DSM 3645</strain>
    </source>
</reference>
<feature type="compositionally biased region" description="Acidic residues" evidence="1">
    <location>
        <begin position="147"/>
        <end position="161"/>
    </location>
</feature>
<dbReference type="OrthoDB" id="292474at2"/>
<sequence length="161" mass="17113">MSANLTKLRCPRCSKSLGIPRKLAGKDFPCPKCGETFSIADDLSHLRPQTLASEEEPIIAEAAEPPLAQSVEQPAPSKFPWFIVIIVGVILLTLIVIGGVVLSLPAAPPKVPAESPAITVEQTETEAPSTMEPTEEPASALNHPSDDEPAISEVDDQETPQ</sequence>
<evidence type="ECO:0000256" key="1">
    <source>
        <dbReference type="SAM" id="MobiDB-lite"/>
    </source>
</evidence>
<evidence type="ECO:0000313" key="4">
    <source>
        <dbReference type="Proteomes" id="UP000004358"/>
    </source>
</evidence>
<keyword evidence="2" id="KW-1133">Transmembrane helix</keyword>
<feature type="region of interest" description="Disordered" evidence="1">
    <location>
        <begin position="109"/>
        <end position="161"/>
    </location>
</feature>
<feature type="compositionally biased region" description="Polar residues" evidence="1">
    <location>
        <begin position="120"/>
        <end position="132"/>
    </location>
</feature>
<dbReference type="AlphaFoldDB" id="A3ZXR0"/>
<name>A3ZXR0_9BACT</name>
<feature type="transmembrane region" description="Helical" evidence="2">
    <location>
        <begin position="79"/>
        <end position="102"/>
    </location>
</feature>
<gene>
    <name evidence="3" type="ORF">DSM3645_07415</name>
</gene>
<dbReference type="RefSeq" id="WP_002655079.1">
    <property type="nucleotide sequence ID" value="NZ_CH672377.1"/>
</dbReference>
<evidence type="ECO:0000313" key="3">
    <source>
        <dbReference type="EMBL" id="EAQ78602.1"/>
    </source>
</evidence>
<comment type="caution">
    <text evidence="3">The sequence shown here is derived from an EMBL/GenBank/DDBJ whole genome shotgun (WGS) entry which is preliminary data.</text>
</comment>
<keyword evidence="2" id="KW-0472">Membrane</keyword>
<dbReference type="EMBL" id="AANZ01000019">
    <property type="protein sequence ID" value="EAQ78602.1"/>
    <property type="molecule type" value="Genomic_DNA"/>
</dbReference>
<keyword evidence="2" id="KW-0812">Transmembrane</keyword>